<dbReference type="Proteomes" id="UP000215633">
    <property type="component" value="Unassembled WGS sequence"/>
</dbReference>
<dbReference type="Pfam" id="PF00440">
    <property type="entry name" value="TetR_N"/>
    <property type="match status" value="1"/>
</dbReference>
<dbReference type="GO" id="GO:0003700">
    <property type="term" value="F:DNA-binding transcription factor activity"/>
    <property type="evidence" value="ECO:0007669"/>
    <property type="project" value="TreeGrafter"/>
</dbReference>
<proteinExistence type="predicted"/>
<dbReference type="GO" id="GO:0000976">
    <property type="term" value="F:transcription cis-regulatory region binding"/>
    <property type="evidence" value="ECO:0007669"/>
    <property type="project" value="TreeGrafter"/>
</dbReference>
<dbReference type="PANTHER" id="PTHR30055">
    <property type="entry name" value="HTH-TYPE TRANSCRIPTIONAL REGULATOR RUTR"/>
    <property type="match status" value="1"/>
</dbReference>
<dbReference type="Gene3D" id="1.10.357.10">
    <property type="entry name" value="Tetracycline Repressor, domain 2"/>
    <property type="match status" value="1"/>
</dbReference>
<dbReference type="InterPro" id="IPR009057">
    <property type="entry name" value="Homeodomain-like_sf"/>
</dbReference>
<evidence type="ECO:0000313" key="4">
    <source>
        <dbReference type="EMBL" id="OZI72581.1"/>
    </source>
</evidence>
<keyword evidence="1 2" id="KW-0238">DNA-binding</keyword>
<dbReference type="AlphaFoldDB" id="A0A261VFN9"/>
<accession>A0A261VFN9</accession>
<dbReference type="SUPFAM" id="SSF46689">
    <property type="entry name" value="Homeodomain-like"/>
    <property type="match status" value="1"/>
</dbReference>
<evidence type="ECO:0000259" key="3">
    <source>
        <dbReference type="PROSITE" id="PS50977"/>
    </source>
</evidence>
<reference evidence="5" key="1">
    <citation type="submission" date="2017-05" db="EMBL/GenBank/DDBJ databases">
        <title>Complete and WGS of Bordetella genogroups.</title>
        <authorList>
            <person name="Spilker T."/>
            <person name="Lipuma J."/>
        </authorList>
    </citation>
    <scope>NUCLEOTIDE SEQUENCE [LARGE SCALE GENOMIC DNA]</scope>
    <source>
        <strain evidence="5">AU8256</strain>
    </source>
</reference>
<keyword evidence="5" id="KW-1185">Reference proteome</keyword>
<dbReference type="PROSITE" id="PS50977">
    <property type="entry name" value="HTH_TETR_2"/>
    <property type="match status" value="1"/>
</dbReference>
<dbReference type="EMBL" id="NEVT01000008">
    <property type="protein sequence ID" value="OZI72581.1"/>
    <property type="molecule type" value="Genomic_DNA"/>
</dbReference>
<evidence type="ECO:0000256" key="2">
    <source>
        <dbReference type="PROSITE-ProRule" id="PRU00335"/>
    </source>
</evidence>
<name>A0A261VFN9_9BORD</name>
<dbReference type="PANTHER" id="PTHR30055:SF148">
    <property type="entry name" value="TETR-FAMILY TRANSCRIPTIONAL REGULATOR"/>
    <property type="match status" value="1"/>
</dbReference>
<evidence type="ECO:0000313" key="5">
    <source>
        <dbReference type="Proteomes" id="UP000215633"/>
    </source>
</evidence>
<organism evidence="4 5">
    <name type="scientific">Bordetella genomosp. 2</name>
    <dbReference type="NCBI Taxonomy" id="1983456"/>
    <lineage>
        <taxon>Bacteria</taxon>
        <taxon>Pseudomonadati</taxon>
        <taxon>Pseudomonadota</taxon>
        <taxon>Betaproteobacteria</taxon>
        <taxon>Burkholderiales</taxon>
        <taxon>Alcaligenaceae</taxon>
        <taxon>Bordetella</taxon>
    </lineage>
</organism>
<dbReference type="InterPro" id="IPR050109">
    <property type="entry name" value="HTH-type_TetR-like_transc_reg"/>
</dbReference>
<evidence type="ECO:0000256" key="1">
    <source>
        <dbReference type="ARBA" id="ARBA00023125"/>
    </source>
</evidence>
<feature type="domain" description="HTH tetR-type" evidence="3">
    <location>
        <begin position="5"/>
        <end position="65"/>
    </location>
</feature>
<gene>
    <name evidence="4" type="ORF">CAL24_20045</name>
</gene>
<sequence length="219" mass="24420">MSRREQTERQILAALEAQICETGMAGVGINVIAKRAGVSKELIYRYFDGMPGLMLAWMKEQDFWTGRSDLLKNGESSQRTPADLILSMLRAQIEALASNESLREVRRWELIERNDVTAQLADRREQAARQFIDRVDGLTGEADVPAMVSIMLAGVLYLMLRSKTESQFLGVPLRTNEGWARLYAALETLTQSLPDDLKHHSLSALEAAARPGATTPKES</sequence>
<protein>
    <submittedName>
        <fullName evidence="4">TetR family transcriptional regulator</fullName>
    </submittedName>
</protein>
<dbReference type="InterPro" id="IPR001647">
    <property type="entry name" value="HTH_TetR"/>
</dbReference>
<feature type="DNA-binding region" description="H-T-H motif" evidence="2">
    <location>
        <begin position="28"/>
        <end position="47"/>
    </location>
</feature>
<comment type="caution">
    <text evidence="4">The sequence shown here is derived from an EMBL/GenBank/DDBJ whole genome shotgun (WGS) entry which is preliminary data.</text>
</comment>
<dbReference type="RefSeq" id="WP_094807711.1">
    <property type="nucleotide sequence ID" value="NZ_NEVT01000008.1"/>
</dbReference>